<reference evidence="4" key="1">
    <citation type="submission" date="2025-08" db="UniProtKB">
        <authorList>
            <consortium name="RefSeq"/>
        </authorList>
    </citation>
    <scope>IDENTIFICATION</scope>
</reference>
<keyword evidence="2" id="KW-0812">Transmembrane</keyword>
<dbReference type="InterPro" id="IPR044203">
    <property type="entry name" value="GlbO/GLB3-like"/>
</dbReference>
<keyword evidence="1" id="KW-0813">Transport</keyword>
<name>A0A8N4F0Q6_ELAGV</name>
<keyword evidence="2" id="KW-0472">Membrane</keyword>
<feature type="transmembrane region" description="Helical" evidence="2">
    <location>
        <begin position="53"/>
        <end position="73"/>
    </location>
</feature>
<dbReference type="PANTHER" id="PTHR47366:SF1">
    <property type="entry name" value="TWO-ON-TWO HEMOGLOBIN-3"/>
    <property type="match status" value="1"/>
</dbReference>
<dbReference type="Proteomes" id="UP000504607">
    <property type="component" value="Chromosome 3"/>
</dbReference>
<dbReference type="RefSeq" id="XP_029118968.1">
    <property type="nucleotide sequence ID" value="XM_029263135.1"/>
</dbReference>
<dbReference type="PANTHER" id="PTHR47366">
    <property type="entry name" value="TWO-ON-TWO HEMOGLOBIN-3"/>
    <property type="match status" value="1"/>
</dbReference>
<dbReference type="AlphaFoldDB" id="A0A8N4F0Q6"/>
<dbReference type="GO" id="GO:0019825">
    <property type="term" value="F:oxygen binding"/>
    <property type="evidence" value="ECO:0007669"/>
    <property type="project" value="InterPro"/>
</dbReference>
<evidence type="ECO:0000313" key="4">
    <source>
        <dbReference type="RefSeq" id="XP_029118968.1"/>
    </source>
</evidence>
<sequence>MESLQRKASEWSGVAASDAFAIDETNLFETLGGIQPFVDLCTNFYTRSYFRSFLPPFASFLSLGFVLGLDLGLDLGFSMTRRSGSARSSQTRRRRTRFGTCTSSWCRGWGVLLSTPRGKPTATRIFPYRGQVVSDIVIILSSWMIRLPNVSEEFSAAQRIWDTYF</sequence>
<accession>A0A8N4F0Q6</accession>
<dbReference type="GO" id="GO:0020037">
    <property type="term" value="F:heme binding"/>
    <property type="evidence" value="ECO:0007669"/>
    <property type="project" value="InterPro"/>
</dbReference>
<gene>
    <name evidence="4" type="primary">LOC105040291</name>
</gene>
<protein>
    <submittedName>
        <fullName evidence="4">Uncharacterized protein LOC105040291 isoform X3</fullName>
    </submittedName>
</protein>
<keyword evidence="1" id="KW-0561">Oxygen transport</keyword>
<dbReference type="InterPro" id="IPR012292">
    <property type="entry name" value="Globin/Proto"/>
</dbReference>
<organism evidence="3 4">
    <name type="scientific">Elaeis guineensis var. tenera</name>
    <name type="common">Oil palm</name>
    <dbReference type="NCBI Taxonomy" id="51953"/>
    <lineage>
        <taxon>Eukaryota</taxon>
        <taxon>Viridiplantae</taxon>
        <taxon>Streptophyta</taxon>
        <taxon>Embryophyta</taxon>
        <taxon>Tracheophyta</taxon>
        <taxon>Spermatophyta</taxon>
        <taxon>Magnoliopsida</taxon>
        <taxon>Liliopsida</taxon>
        <taxon>Arecaceae</taxon>
        <taxon>Arecoideae</taxon>
        <taxon>Cocoseae</taxon>
        <taxon>Elaeidinae</taxon>
        <taxon>Elaeis</taxon>
    </lineage>
</organism>
<proteinExistence type="predicted"/>
<keyword evidence="3" id="KW-1185">Reference proteome</keyword>
<evidence type="ECO:0000313" key="3">
    <source>
        <dbReference type="Proteomes" id="UP000504607"/>
    </source>
</evidence>
<dbReference type="GO" id="GO:0005344">
    <property type="term" value="F:oxygen carrier activity"/>
    <property type="evidence" value="ECO:0007669"/>
    <property type="project" value="UniProtKB-KW"/>
</dbReference>
<evidence type="ECO:0000256" key="2">
    <source>
        <dbReference type="SAM" id="Phobius"/>
    </source>
</evidence>
<keyword evidence="2" id="KW-1133">Transmembrane helix</keyword>
<evidence type="ECO:0000256" key="1">
    <source>
        <dbReference type="ARBA" id="ARBA00022621"/>
    </source>
</evidence>
<dbReference type="Gene3D" id="1.10.490.10">
    <property type="entry name" value="Globins"/>
    <property type="match status" value="1"/>
</dbReference>